<organism evidence="1 2">
    <name type="scientific">Sphingorhabdus contaminans</name>
    <dbReference type="NCBI Taxonomy" id="1343899"/>
    <lineage>
        <taxon>Bacteria</taxon>
        <taxon>Pseudomonadati</taxon>
        <taxon>Pseudomonadota</taxon>
        <taxon>Alphaproteobacteria</taxon>
        <taxon>Sphingomonadales</taxon>
        <taxon>Sphingomonadaceae</taxon>
        <taxon>Sphingorhabdus</taxon>
    </lineage>
</organism>
<accession>A0A553WGY6</accession>
<sequence length="283" mass="32183">MIADDTAIMKFEISQIAPAEYSVKWTRPSAYNISRRSFFNVGNTRIDSEARALTSSSTMLTVSFAHNGAEKRPQNFQFELRDGRRASLSLINSPFEDFTLIRTCSVADLGNWDISERYNRTVYYDSNDEVRKLFLDDQNDRKSGRLSELEIKKRDQLRISQLSKLIDDNRLKSGRDFYYAAFIFQHSETPQDYLRAHSFAMTALMRNEPDAAWIAAASLDRYLLAIGKKQIYGTQTVRAEDGAYSKAPSEDEIIPDILRSAANVPTQKELAASPSIAEPNIKH</sequence>
<reference evidence="1 2" key="1">
    <citation type="submission" date="2019-07" db="EMBL/GenBank/DDBJ databases">
        <authorList>
            <person name="Park M."/>
        </authorList>
    </citation>
    <scope>NUCLEOTIDE SEQUENCE [LARGE SCALE GENOMIC DNA]</scope>
    <source>
        <strain evidence="1 2">KCTC32445</strain>
    </source>
</reference>
<dbReference type="EMBL" id="VKKU01000001">
    <property type="protein sequence ID" value="TSB03938.1"/>
    <property type="molecule type" value="Genomic_DNA"/>
</dbReference>
<gene>
    <name evidence="1" type="ORF">FOM92_00365</name>
</gene>
<keyword evidence="2" id="KW-1185">Reference proteome</keyword>
<dbReference type="RefSeq" id="WP_143774802.1">
    <property type="nucleotide sequence ID" value="NZ_VKKU01000001.1"/>
</dbReference>
<dbReference type="OrthoDB" id="7275869at2"/>
<evidence type="ECO:0000313" key="1">
    <source>
        <dbReference type="EMBL" id="TSB03938.1"/>
    </source>
</evidence>
<dbReference type="Proteomes" id="UP000320160">
    <property type="component" value="Unassembled WGS sequence"/>
</dbReference>
<dbReference type="AlphaFoldDB" id="A0A553WGY6"/>
<protein>
    <submittedName>
        <fullName evidence="1">Uncharacterized protein</fullName>
    </submittedName>
</protein>
<name>A0A553WGY6_9SPHN</name>
<proteinExistence type="predicted"/>
<comment type="caution">
    <text evidence="1">The sequence shown here is derived from an EMBL/GenBank/DDBJ whole genome shotgun (WGS) entry which is preliminary data.</text>
</comment>
<evidence type="ECO:0000313" key="2">
    <source>
        <dbReference type="Proteomes" id="UP000320160"/>
    </source>
</evidence>